<evidence type="ECO:0000313" key="3">
    <source>
        <dbReference type="Proteomes" id="UP001066276"/>
    </source>
</evidence>
<dbReference type="EMBL" id="JANPWB010000010">
    <property type="protein sequence ID" value="KAJ1144854.1"/>
    <property type="molecule type" value="Genomic_DNA"/>
</dbReference>
<feature type="region of interest" description="Disordered" evidence="1">
    <location>
        <begin position="20"/>
        <end position="84"/>
    </location>
</feature>
<proteinExistence type="predicted"/>
<comment type="caution">
    <text evidence="2">The sequence shown here is derived from an EMBL/GenBank/DDBJ whole genome shotgun (WGS) entry which is preliminary data.</text>
</comment>
<reference evidence="2" key="1">
    <citation type="journal article" date="2022" name="bioRxiv">
        <title>Sequencing and chromosome-scale assembly of the giantPleurodeles waltlgenome.</title>
        <authorList>
            <person name="Brown T."/>
            <person name="Elewa A."/>
            <person name="Iarovenko S."/>
            <person name="Subramanian E."/>
            <person name="Araus A.J."/>
            <person name="Petzold A."/>
            <person name="Susuki M."/>
            <person name="Suzuki K.-i.T."/>
            <person name="Hayashi T."/>
            <person name="Toyoda A."/>
            <person name="Oliveira C."/>
            <person name="Osipova E."/>
            <person name="Leigh N.D."/>
            <person name="Simon A."/>
            <person name="Yun M.H."/>
        </authorList>
    </citation>
    <scope>NUCLEOTIDE SEQUENCE</scope>
    <source>
        <strain evidence="2">20211129_DDA</strain>
        <tissue evidence="2">Liver</tissue>
    </source>
</reference>
<evidence type="ECO:0000313" key="2">
    <source>
        <dbReference type="EMBL" id="KAJ1144854.1"/>
    </source>
</evidence>
<organism evidence="2 3">
    <name type="scientific">Pleurodeles waltl</name>
    <name type="common">Iberian ribbed newt</name>
    <dbReference type="NCBI Taxonomy" id="8319"/>
    <lineage>
        <taxon>Eukaryota</taxon>
        <taxon>Metazoa</taxon>
        <taxon>Chordata</taxon>
        <taxon>Craniata</taxon>
        <taxon>Vertebrata</taxon>
        <taxon>Euteleostomi</taxon>
        <taxon>Amphibia</taxon>
        <taxon>Batrachia</taxon>
        <taxon>Caudata</taxon>
        <taxon>Salamandroidea</taxon>
        <taxon>Salamandridae</taxon>
        <taxon>Pleurodelinae</taxon>
        <taxon>Pleurodeles</taxon>
    </lineage>
</organism>
<evidence type="ECO:0000256" key="1">
    <source>
        <dbReference type="SAM" id="MobiDB-lite"/>
    </source>
</evidence>
<accession>A0AAV7QWE4</accession>
<name>A0AAV7QWE4_PLEWA</name>
<feature type="compositionally biased region" description="Polar residues" evidence="1">
    <location>
        <begin position="63"/>
        <end position="74"/>
    </location>
</feature>
<keyword evidence="3" id="KW-1185">Reference proteome</keyword>
<dbReference type="Proteomes" id="UP001066276">
    <property type="component" value="Chromosome 6"/>
</dbReference>
<protein>
    <submittedName>
        <fullName evidence="2">Uncharacterized protein</fullName>
    </submittedName>
</protein>
<dbReference type="AlphaFoldDB" id="A0AAV7QWE4"/>
<sequence>MVNARMNGRYVTLYISWSTPVVPADKGETEDTPGGRVEDAAVGQPSRLDSGEVRAALGGGGTTQEPRQSGSQEPSMEGRADHFG</sequence>
<gene>
    <name evidence="2" type="ORF">NDU88_011148</name>
</gene>